<evidence type="ECO:0000313" key="7">
    <source>
        <dbReference type="Proteomes" id="UP000076967"/>
    </source>
</evidence>
<comment type="catalytic activity">
    <reaction evidence="4">
        <text>holo-[ACP] + malonyl-CoA = malonyl-[ACP] + CoA</text>
        <dbReference type="Rhea" id="RHEA:41792"/>
        <dbReference type="Rhea" id="RHEA-COMP:9623"/>
        <dbReference type="Rhea" id="RHEA-COMP:9685"/>
        <dbReference type="ChEBI" id="CHEBI:57287"/>
        <dbReference type="ChEBI" id="CHEBI:57384"/>
        <dbReference type="ChEBI" id="CHEBI:64479"/>
        <dbReference type="ChEBI" id="CHEBI:78449"/>
        <dbReference type="EC" id="2.3.1.39"/>
    </reaction>
</comment>
<protein>
    <recommendedName>
        <fullName evidence="1">[acyl-carrier-protein] S-malonyltransferase</fullName>
        <ecNumber evidence="1">2.3.1.39</ecNumber>
    </recommendedName>
</protein>
<dbReference type="NCBIfam" id="TIGR00128">
    <property type="entry name" value="fabD"/>
    <property type="match status" value="1"/>
</dbReference>
<dbReference type="PANTHER" id="PTHR42681:SF1">
    <property type="entry name" value="MALONYL-COA-ACYL CARRIER PROTEIN TRANSACYLASE, MITOCHONDRIAL"/>
    <property type="match status" value="1"/>
</dbReference>
<evidence type="ECO:0000313" key="6">
    <source>
        <dbReference type="EMBL" id="OAB42408.1"/>
    </source>
</evidence>
<reference evidence="6 7" key="1">
    <citation type="submission" date="2016-03" db="EMBL/GenBank/DDBJ databases">
        <title>Draft genome sequence of Paenibacillus glacialis DSM 22343.</title>
        <authorList>
            <person name="Shin S.-K."/>
            <person name="Yi H."/>
        </authorList>
    </citation>
    <scope>NUCLEOTIDE SEQUENCE [LARGE SCALE GENOMIC DNA]</scope>
    <source>
        <strain evidence="6 7">DSM 22343</strain>
    </source>
</reference>
<evidence type="ECO:0000259" key="5">
    <source>
        <dbReference type="SMART" id="SM00827"/>
    </source>
</evidence>
<evidence type="ECO:0000256" key="1">
    <source>
        <dbReference type="ARBA" id="ARBA00013258"/>
    </source>
</evidence>
<dbReference type="Gene3D" id="3.40.366.10">
    <property type="entry name" value="Malonyl-Coenzyme A Acyl Carrier Protein, domain 2"/>
    <property type="match status" value="1"/>
</dbReference>
<feature type="domain" description="Malonyl-CoA:ACP transacylase (MAT)" evidence="5">
    <location>
        <begin position="7"/>
        <end position="320"/>
    </location>
</feature>
<evidence type="ECO:0000256" key="4">
    <source>
        <dbReference type="ARBA" id="ARBA00048462"/>
    </source>
</evidence>
<keyword evidence="2" id="KW-0808">Transferase</keyword>
<dbReference type="InterPro" id="IPR001227">
    <property type="entry name" value="Ac_transferase_dom_sf"/>
</dbReference>
<keyword evidence="7" id="KW-1185">Reference proteome</keyword>
<accession>A0A162K933</accession>
<dbReference type="Gene3D" id="3.30.70.250">
    <property type="entry name" value="Malonyl-CoA ACP transacylase, ACP-binding"/>
    <property type="match status" value="1"/>
</dbReference>
<dbReference type="GO" id="GO:0006633">
    <property type="term" value="P:fatty acid biosynthetic process"/>
    <property type="evidence" value="ECO:0007669"/>
    <property type="project" value="TreeGrafter"/>
</dbReference>
<evidence type="ECO:0000256" key="2">
    <source>
        <dbReference type="ARBA" id="ARBA00022679"/>
    </source>
</evidence>
<proteinExistence type="predicted"/>
<dbReference type="GO" id="GO:0004314">
    <property type="term" value="F:[acyl-carrier-protein] S-malonyltransferase activity"/>
    <property type="evidence" value="ECO:0007669"/>
    <property type="project" value="UniProtKB-EC"/>
</dbReference>
<dbReference type="EMBL" id="LVJH01000021">
    <property type="protein sequence ID" value="OAB42408.1"/>
    <property type="molecule type" value="Genomic_DNA"/>
</dbReference>
<dbReference type="GO" id="GO:0005829">
    <property type="term" value="C:cytosol"/>
    <property type="evidence" value="ECO:0007669"/>
    <property type="project" value="TreeGrafter"/>
</dbReference>
<dbReference type="InterPro" id="IPR004410">
    <property type="entry name" value="Malonyl_CoA-ACP_transAc_FabD"/>
</dbReference>
<evidence type="ECO:0000256" key="3">
    <source>
        <dbReference type="ARBA" id="ARBA00023315"/>
    </source>
</evidence>
<name>A0A162K933_9BACL</name>
<comment type="caution">
    <text evidence="6">The sequence shown here is derived from an EMBL/GenBank/DDBJ whole genome shotgun (WGS) entry which is preliminary data.</text>
</comment>
<keyword evidence="3" id="KW-0012">Acyltransferase</keyword>
<sequence>MEKISFLFPGQGSQFVGMSKSLFNQYEIAKQTFEEANEILGIDLAKICFEGSLAELAKNDIAQPAILVSSVVAFRVYMQEIGITPQFCAGHSLGEYSALTCAGAITFADAVSIARFRGRLADQIALQDVGAMSIIDGIDKSKVEEECRKLTTPEQVVAISCYNSPTQTSISGEKEIVLSVEEKLLSTGCMVTPLLASAPFHSPLMTQASELLRAELEQYSFNWFKFPVISNVTGLPYNDPDQIVANLVQHMIKPVQWQATIQYLKRKGITLTVEMGPKNVLSNLVAANVEGIEALCFAEKEDRQSLSNLHERFPFLRKHFPTIITRCLAAGVATPNTNWNNEEYQAGAIVPYKRIQDMLQQLKEEGTSPTEVQMTEALELLKTIFQTKKLPVKEQEQWFKQMVDETGNYYTLRDTLNRILQELVSSSDLMLA</sequence>
<dbReference type="SUPFAM" id="SSF55048">
    <property type="entry name" value="Probable ACP-binding domain of malonyl-CoA ACP transacylase"/>
    <property type="match status" value="1"/>
</dbReference>
<dbReference type="RefSeq" id="WP_068533017.1">
    <property type="nucleotide sequence ID" value="NZ_LVJH01000021.1"/>
</dbReference>
<dbReference type="InterPro" id="IPR016036">
    <property type="entry name" value="Malonyl_transacylase_ACP-bd"/>
</dbReference>
<dbReference type="OrthoDB" id="9805460at2"/>
<dbReference type="PANTHER" id="PTHR42681">
    <property type="entry name" value="MALONYL-COA-ACYL CARRIER PROTEIN TRANSACYLASE, MITOCHONDRIAL"/>
    <property type="match status" value="1"/>
</dbReference>
<dbReference type="Proteomes" id="UP000076967">
    <property type="component" value="Unassembled WGS sequence"/>
</dbReference>
<dbReference type="InterPro" id="IPR050858">
    <property type="entry name" value="Mal-CoA-ACP_Trans/PKS_FabD"/>
</dbReference>
<dbReference type="EC" id="2.3.1.39" evidence="1"/>
<dbReference type="AlphaFoldDB" id="A0A162K933"/>
<organism evidence="6 7">
    <name type="scientific">Paenibacillus glacialis</name>
    <dbReference type="NCBI Taxonomy" id="494026"/>
    <lineage>
        <taxon>Bacteria</taxon>
        <taxon>Bacillati</taxon>
        <taxon>Bacillota</taxon>
        <taxon>Bacilli</taxon>
        <taxon>Bacillales</taxon>
        <taxon>Paenibacillaceae</taxon>
        <taxon>Paenibacillus</taxon>
    </lineage>
</organism>
<dbReference type="InterPro" id="IPR014043">
    <property type="entry name" value="Acyl_transferase_dom"/>
</dbReference>
<gene>
    <name evidence="6" type="ORF">PGLA_12090</name>
</gene>
<dbReference type="SUPFAM" id="SSF52151">
    <property type="entry name" value="FabD/lysophospholipase-like"/>
    <property type="match status" value="1"/>
</dbReference>
<dbReference type="SMART" id="SM00827">
    <property type="entry name" value="PKS_AT"/>
    <property type="match status" value="1"/>
</dbReference>
<dbReference type="InterPro" id="IPR016035">
    <property type="entry name" value="Acyl_Trfase/lysoPLipase"/>
</dbReference>
<dbReference type="Pfam" id="PF00698">
    <property type="entry name" value="Acyl_transf_1"/>
    <property type="match status" value="1"/>
</dbReference>
<dbReference type="STRING" id="494026.PGLA_12090"/>